<comment type="subunit">
    <text evidence="7">The complex comprises the extracytoplasmic solute receptor protein and the two transmembrane proteins.</text>
</comment>
<reference evidence="9" key="1">
    <citation type="submission" date="2020-12" db="EMBL/GenBank/DDBJ databases">
        <title>Bacterial taxonomy.</title>
        <authorList>
            <person name="Pan X."/>
        </authorList>
    </citation>
    <scope>NUCLEOTIDE SEQUENCE</scope>
    <source>
        <strain evidence="9">B2012</strain>
    </source>
</reference>
<feature type="transmembrane region" description="Helical" evidence="7">
    <location>
        <begin position="297"/>
        <end position="322"/>
    </location>
</feature>
<dbReference type="AlphaFoldDB" id="A0A934MJA2"/>
<evidence type="ECO:0000256" key="1">
    <source>
        <dbReference type="ARBA" id="ARBA00004429"/>
    </source>
</evidence>
<comment type="subcellular location">
    <subcellularLocation>
        <location evidence="1 7">Cell inner membrane</location>
        <topology evidence="1 7">Multi-pass membrane protein</topology>
    </subcellularLocation>
</comment>
<organism evidence="9 10">
    <name type="scientific">Acuticoccus mangrovi</name>
    <dbReference type="NCBI Taxonomy" id="2796142"/>
    <lineage>
        <taxon>Bacteria</taxon>
        <taxon>Pseudomonadati</taxon>
        <taxon>Pseudomonadota</taxon>
        <taxon>Alphaproteobacteria</taxon>
        <taxon>Hyphomicrobiales</taxon>
        <taxon>Amorphaceae</taxon>
        <taxon>Acuticoccus</taxon>
    </lineage>
</organism>
<evidence type="ECO:0000256" key="2">
    <source>
        <dbReference type="ARBA" id="ARBA00022475"/>
    </source>
</evidence>
<sequence>MFVLLGCGAWLFSAFLLVSTLGLLFVVDMNPARIGAIMSQVMWRSASSWELSAIPLFILMGELIFHTDIARRLFRGLSPWVDRLPGRLLHANVGGCTIFAAISGSSVATAATIGKITIGELDKRGYDRNLSLGSLAGAGTFGLMIPPSINMIIFGVIAEVSVAKMFAAGVVPGLILAALYSGYIALRCGLDPSKAPAAGTSSWGDRLRGLVDLAPIMLLVVIVLGSIYTGVATPSESAVMGLAATLVVAIVTRQLTVKIFIEALMSTVRTSSMILTLMTAASFMSAALGYMHVPQDVATAIGALDITPLQLVALLALFYIILGCFLDGISIMLMSLPIVLPLVTAAGYDPIWFGVFLIVVTELGLITPPIGFNLFVLQGLTRLSLGRLAKAAFPFFLLTCLAGAILVAFPQLVLWLPDALF</sequence>
<dbReference type="InterPro" id="IPR004681">
    <property type="entry name" value="TRAP_DctM"/>
</dbReference>
<dbReference type="InterPro" id="IPR010656">
    <property type="entry name" value="DctM"/>
</dbReference>
<accession>A0A934MJA2</accession>
<dbReference type="GO" id="GO:0022857">
    <property type="term" value="F:transmembrane transporter activity"/>
    <property type="evidence" value="ECO:0007669"/>
    <property type="project" value="UniProtKB-UniRule"/>
</dbReference>
<evidence type="ECO:0000313" key="9">
    <source>
        <dbReference type="EMBL" id="MBJ3778076.1"/>
    </source>
</evidence>
<keyword evidence="2" id="KW-1003">Cell membrane</keyword>
<dbReference type="PANTHER" id="PTHR33362">
    <property type="entry name" value="SIALIC ACID TRAP TRANSPORTER PERMEASE PROTEIN SIAT-RELATED"/>
    <property type="match status" value="1"/>
</dbReference>
<evidence type="ECO:0000256" key="6">
    <source>
        <dbReference type="ARBA" id="ARBA00023136"/>
    </source>
</evidence>
<feature type="transmembrane region" description="Helical" evidence="7">
    <location>
        <begin position="392"/>
        <end position="416"/>
    </location>
</feature>
<feature type="transmembrane region" description="Helical" evidence="7">
    <location>
        <begin position="273"/>
        <end position="291"/>
    </location>
</feature>
<feature type="transmembrane region" description="Helical" evidence="7">
    <location>
        <begin position="329"/>
        <end position="348"/>
    </location>
</feature>
<evidence type="ECO:0000256" key="7">
    <source>
        <dbReference type="RuleBase" id="RU369079"/>
    </source>
</evidence>
<keyword evidence="7" id="KW-0813">Transport</keyword>
<comment type="caution">
    <text evidence="7">Lacks conserved residue(s) required for the propagation of feature annotation.</text>
</comment>
<proteinExistence type="inferred from homology"/>
<keyword evidence="10" id="KW-1185">Reference proteome</keyword>
<name>A0A934MJA2_9HYPH</name>
<keyword evidence="6 7" id="KW-0472">Membrane</keyword>
<comment type="caution">
    <text evidence="9">The sequence shown here is derived from an EMBL/GenBank/DDBJ whole genome shotgun (WGS) entry which is preliminary data.</text>
</comment>
<dbReference type="Pfam" id="PF06808">
    <property type="entry name" value="DctM"/>
    <property type="match status" value="1"/>
</dbReference>
<feature type="transmembrane region" description="Helical" evidence="7">
    <location>
        <begin position="163"/>
        <end position="186"/>
    </location>
</feature>
<feature type="transmembrane region" description="Helical" evidence="7">
    <location>
        <begin position="207"/>
        <end position="228"/>
    </location>
</feature>
<feature type="transmembrane region" description="Helical" evidence="7">
    <location>
        <begin position="354"/>
        <end position="380"/>
    </location>
</feature>
<dbReference type="PIRSF" id="PIRSF006066">
    <property type="entry name" value="HI0050"/>
    <property type="match status" value="1"/>
</dbReference>
<evidence type="ECO:0000313" key="10">
    <source>
        <dbReference type="Proteomes" id="UP000609531"/>
    </source>
</evidence>
<feature type="domain" description="TRAP C4-dicarboxylate transport system permease DctM subunit" evidence="8">
    <location>
        <begin position="1"/>
        <end position="412"/>
    </location>
</feature>
<evidence type="ECO:0000256" key="3">
    <source>
        <dbReference type="ARBA" id="ARBA00022519"/>
    </source>
</evidence>
<dbReference type="EMBL" id="JAEKJA010000023">
    <property type="protein sequence ID" value="MBJ3778076.1"/>
    <property type="molecule type" value="Genomic_DNA"/>
</dbReference>
<keyword evidence="5 7" id="KW-1133">Transmembrane helix</keyword>
<comment type="similarity">
    <text evidence="7">Belongs to the TRAP transporter large permease family.</text>
</comment>
<gene>
    <name evidence="9" type="ORF">JCR33_20415</name>
</gene>
<feature type="transmembrane region" description="Helical" evidence="7">
    <location>
        <begin position="132"/>
        <end position="157"/>
    </location>
</feature>
<feature type="transmembrane region" description="Helical" evidence="7">
    <location>
        <begin position="240"/>
        <end position="261"/>
    </location>
</feature>
<dbReference type="NCBIfam" id="TIGR00786">
    <property type="entry name" value="dctM"/>
    <property type="match status" value="1"/>
</dbReference>
<feature type="transmembrane region" description="Helical" evidence="7">
    <location>
        <begin position="46"/>
        <end position="65"/>
    </location>
</feature>
<evidence type="ECO:0000256" key="4">
    <source>
        <dbReference type="ARBA" id="ARBA00022692"/>
    </source>
</evidence>
<dbReference type="GO" id="GO:0005886">
    <property type="term" value="C:plasma membrane"/>
    <property type="evidence" value="ECO:0007669"/>
    <property type="project" value="UniProtKB-SubCell"/>
</dbReference>
<dbReference type="PANTHER" id="PTHR33362:SF5">
    <property type="entry name" value="C4-DICARBOXYLATE TRAP TRANSPORTER LARGE PERMEASE PROTEIN DCTM"/>
    <property type="match status" value="1"/>
</dbReference>
<keyword evidence="4 7" id="KW-0812">Transmembrane</keyword>
<evidence type="ECO:0000259" key="8">
    <source>
        <dbReference type="Pfam" id="PF06808"/>
    </source>
</evidence>
<protein>
    <recommendedName>
        <fullName evidence="7">TRAP transporter large permease protein</fullName>
    </recommendedName>
</protein>
<dbReference type="Proteomes" id="UP000609531">
    <property type="component" value="Unassembled WGS sequence"/>
</dbReference>
<comment type="function">
    <text evidence="7">Part of the tripartite ATP-independent periplasmic (TRAP) transport system.</text>
</comment>
<evidence type="ECO:0000256" key="5">
    <source>
        <dbReference type="ARBA" id="ARBA00022989"/>
    </source>
</evidence>
<keyword evidence="3 7" id="KW-0997">Cell inner membrane</keyword>